<keyword evidence="2" id="KW-1185">Reference proteome</keyword>
<dbReference type="RefSeq" id="XP_038726932.1">
    <property type="nucleotide sequence ID" value="XM_038882184.1"/>
</dbReference>
<organism evidence="1 2">
    <name type="scientific">Botrytis byssoidea</name>
    <dbReference type="NCBI Taxonomy" id="139641"/>
    <lineage>
        <taxon>Eukaryota</taxon>
        <taxon>Fungi</taxon>
        <taxon>Dikarya</taxon>
        <taxon>Ascomycota</taxon>
        <taxon>Pezizomycotina</taxon>
        <taxon>Leotiomycetes</taxon>
        <taxon>Helotiales</taxon>
        <taxon>Sclerotiniaceae</taxon>
        <taxon>Botrytis</taxon>
    </lineage>
</organism>
<comment type="caution">
    <text evidence="1">The sequence shown here is derived from an EMBL/GenBank/DDBJ whole genome shotgun (WGS) entry which is preliminary data.</text>
</comment>
<name>A0A9P5HVY3_9HELO</name>
<evidence type="ECO:0000313" key="2">
    <source>
        <dbReference type="Proteomes" id="UP000710849"/>
    </source>
</evidence>
<sequence length="114" mass="13163">MSHNANDASEPLEYDWTAGLEARIFAIYVSFKDDTRFQRYLDKFEIAKEKKGAPLENEEMKAISQKSKDDLEHELGVECICQDCWARLQMKMAVDKGSKNAEVRETKNENKEAI</sequence>
<dbReference type="Proteomes" id="UP000710849">
    <property type="component" value="Unassembled WGS sequence"/>
</dbReference>
<protein>
    <submittedName>
        <fullName evidence="1">Uncharacterized protein</fullName>
    </submittedName>
</protein>
<accession>A0A9P5HVY3</accession>
<dbReference type="EMBL" id="RCSW01000040">
    <property type="protein sequence ID" value="KAF7919337.1"/>
    <property type="molecule type" value="Genomic_DNA"/>
</dbReference>
<proteinExistence type="predicted"/>
<dbReference type="AlphaFoldDB" id="A0A9P5HVY3"/>
<dbReference type="GeneID" id="62155257"/>
<reference evidence="1 2" key="1">
    <citation type="journal article" date="2020" name="Genome Biol. Evol.">
        <title>Comparative genomics of Sclerotiniaceae.</title>
        <authorList>
            <person name="Valero Jimenez C.A."/>
            <person name="Steentjes M."/>
            <person name="Scholten O.E."/>
            <person name="Van Kan J.A.L."/>
        </authorList>
    </citation>
    <scope>NUCLEOTIDE SEQUENCE [LARGE SCALE GENOMIC DNA]</scope>
    <source>
        <strain evidence="1 2">MUCL 94</strain>
    </source>
</reference>
<gene>
    <name evidence="1" type="ORF">EAE97_011669</name>
</gene>
<evidence type="ECO:0000313" key="1">
    <source>
        <dbReference type="EMBL" id="KAF7919337.1"/>
    </source>
</evidence>